<protein>
    <submittedName>
        <fullName evidence="1">Uncharacterized protein</fullName>
    </submittedName>
</protein>
<dbReference type="AlphaFoldDB" id="A0A7Y2L5X0"/>
<dbReference type="EMBL" id="JABEQB010000008">
    <property type="protein sequence ID" value="NNG66388.1"/>
    <property type="molecule type" value="Genomic_DNA"/>
</dbReference>
<accession>A0A7Y2L5X0</accession>
<evidence type="ECO:0000313" key="1">
    <source>
        <dbReference type="EMBL" id="NNG66388.1"/>
    </source>
</evidence>
<organism evidence="1 2">
    <name type="scientific">Caldanaerobacter subterraneus</name>
    <dbReference type="NCBI Taxonomy" id="911092"/>
    <lineage>
        <taxon>Bacteria</taxon>
        <taxon>Bacillati</taxon>
        <taxon>Bacillota</taxon>
        <taxon>Clostridia</taxon>
        <taxon>Thermoanaerobacterales</taxon>
        <taxon>Thermoanaerobacteraceae</taxon>
        <taxon>Caldanaerobacter</taxon>
    </lineage>
</organism>
<evidence type="ECO:0000313" key="2">
    <source>
        <dbReference type="Proteomes" id="UP000529861"/>
    </source>
</evidence>
<gene>
    <name evidence="1" type="ORF">HKI81_03935</name>
</gene>
<sequence length="296" mass="34616">MNDDQIITPFKYKKSMQIPDRLGNIPDFEYIMFLISKGAIREREIEILEMLKKFRFLTTSQIRRLLGLEEYDRKLKKKLDVLQKNRIVFRFSWLIDDKPSVMKGFCLDVLGYKILNDYLGEEFEWKMEDNLKPMEVIFSHFMFNEIVIRAKKSPNYVDSFLSDKHIGTGIIIMEGKSGKKPYVVLVLRKSDKWENKFKERLGDIVSFLSNGWQSFYESKPIFIILGEDKEHITAIAQIIVDMSGSIDTSARLGIKYTTDDFIMRYPLTEAFANIDVIDGELVVNRVIAKIFGEEEV</sequence>
<comment type="caution">
    <text evidence="1">The sequence shown here is derived from an EMBL/GenBank/DDBJ whole genome shotgun (WGS) entry which is preliminary data.</text>
</comment>
<reference evidence="1 2" key="1">
    <citation type="submission" date="2020-04" db="EMBL/GenBank/DDBJ databases">
        <title>Draft genome sequence of Caldanaerobacter sunterraneus. strain 1523vc isolated from Griffin hot spring, Kamchatka, Russia.</title>
        <authorList>
            <person name="Toshchakov S.V."/>
            <person name="Podosokorskaya O.A."/>
            <person name="Kublanov I.V."/>
            <person name="Korzhenkov A."/>
            <person name="Patrushev M.V."/>
        </authorList>
    </citation>
    <scope>NUCLEOTIDE SEQUENCE [LARGE SCALE GENOMIC DNA]</scope>
    <source>
        <strain evidence="1 2">1523vc</strain>
    </source>
</reference>
<name>A0A7Y2L5X0_9THEO</name>
<dbReference type="Proteomes" id="UP000529861">
    <property type="component" value="Unassembled WGS sequence"/>
</dbReference>
<proteinExistence type="predicted"/>